<keyword evidence="18" id="KW-1133">Transmembrane helix</keyword>
<dbReference type="InterPro" id="IPR003660">
    <property type="entry name" value="HAMP_dom"/>
</dbReference>
<keyword evidence="10" id="KW-0808">Transferase</keyword>
<evidence type="ECO:0000256" key="6">
    <source>
        <dbReference type="ARBA" id="ARBA00017322"/>
    </source>
</evidence>
<evidence type="ECO:0000256" key="2">
    <source>
        <dbReference type="ARBA" id="ARBA00001966"/>
    </source>
</evidence>
<dbReference type="PROSITE" id="PS50885">
    <property type="entry name" value="HAMP"/>
    <property type="match status" value="1"/>
</dbReference>
<dbReference type="GO" id="GO:0046872">
    <property type="term" value="F:metal ion binding"/>
    <property type="evidence" value="ECO:0007669"/>
    <property type="project" value="UniProtKB-KW"/>
</dbReference>
<evidence type="ECO:0000313" key="21">
    <source>
        <dbReference type="EMBL" id="BCM25662.1"/>
    </source>
</evidence>
<keyword evidence="18" id="KW-0812">Transmembrane</keyword>
<evidence type="ECO:0000256" key="17">
    <source>
        <dbReference type="ARBA" id="ARBA00030800"/>
    </source>
</evidence>
<evidence type="ECO:0000256" key="13">
    <source>
        <dbReference type="ARBA" id="ARBA00023004"/>
    </source>
</evidence>
<dbReference type="GO" id="GO:0005737">
    <property type="term" value="C:cytoplasm"/>
    <property type="evidence" value="ECO:0007669"/>
    <property type="project" value="UniProtKB-SubCell"/>
</dbReference>
<organism evidence="21 22">
    <name type="scientific">Methyloradius palustris</name>
    <dbReference type="NCBI Taxonomy" id="2778876"/>
    <lineage>
        <taxon>Bacteria</taxon>
        <taxon>Pseudomonadati</taxon>
        <taxon>Pseudomonadota</taxon>
        <taxon>Betaproteobacteria</taxon>
        <taxon>Nitrosomonadales</taxon>
        <taxon>Methylophilaceae</taxon>
        <taxon>Methyloradius</taxon>
    </lineage>
</organism>
<dbReference type="PRINTS" id="PR00344">
    <property type="entry name" value="BCTRLSENSOR"/>
</dbReference>
<dbReference type="InterPro" id="IPR036890">
    <property type="entry name" value="HATPase_C_sf"/>
</dbReference>
<name>A0A8D5JZH3_9PROT</name>
<keyword evidence="15" id="KW-0411">Iron-sulfur</keyword>
<feature type="transmembrane region" description="Helical" evidence="18">
    <location>
        <begin position="166"/>
        <end position="187"/>
    </location>
</feature>
<keyword evidence="12 21" id="KW-0418">Kinase</keyword>
<dbReference type="Gene3D" id="6.10.340.10">
    <property type="match status" value="1"/>
</dbReference>
<keyword evidence="8" id="KW-0963">Cytoplasm</keyword>
<dbReference type="CDD" id="cd16917">
    <property type="entry name" value="HATPase_UhpB-NarQ-NarX-like"/>
    <property type="match status" value="1"/>
</dbReference>
<dbReference type="Pfam" id="PF02518">
    <property type="entry name" value="HATPase_c"/>
    <property type="match status" value="1"/>
</dbReference>
<dbReference type="PANTHER" id="PTHR24421">
    <property type="entry name" value="NITRATE/NITRITE SENSOR PROTEIN NARX-RELATED"/>
    <property type="match status" value="1"/>
</dbReference>
<dbReference type="GO" id="GO:0016020">
    <property type="term" value="C:membrane"/>
    <property type="evidence" value="ECO:0007669"/>
    <property type="project" value="UniProtKB-SubCell"/>
</dbReference>
<evidence type="ECO:0000256" key="16">
    <source>
        <dbReference type="ARBA" id="ARBA00024827"/>
    </source>
</evidence>
<dbReference type="RefSeq" id="WP_221763724.1">
    <property type="nucleotide sequence ID" value="NZ_AP024110.1"/>
</dbReference>
<keyword evidence="18" id="KW-0472">Membrane</keyword>
<keyword evidence="7" id="KW-0004">4Fe-4S</keyword>
<dbReference type="PANTHER" id="PTHR24421:SF58">
    <property type="entry name" value="SIGNAL TRANSDUCTION HISTIDINE-PROTEIN KINASE_PHOSPHATASE UHPB"/>
    <property type="match status" value="1"/>
</dbReference>
<dbReference type="GO" id="GO:0046983">
    <property type="term" value="F:protein dimerization activity"/>
    <property type="evidence" value="ECO:0007669"/>
    <property type="project" value="InterPro"/>
</dbReference>
<comment type="catalytic activity">
    <reaction evidence="1">
        <text>ATP + protein L-histidine = ADP + protein N-phospho-L-histidine.</text>
        <dbReference type="EC" id="2.7.13.3"/>
    </reaction>
</comment>
<dbReference type="GO" id="GO:0051539">
    <property type="term" value="F:4 iron, 4 sulfur cluster binding"/>
    <property type="evidence" value="ECO:0007669"/>
    <property type="project" value="UniProtKB-KW"/>
</dbReference>
<dbReference type="EC" id="2.7.13.3" evidence="5"/>
<evidence type="ECO:0000256" key="18">
    <source>
        <dbReference type="SAM" id="Phobius"/>
    </source>
</evidence>
<dbReference type="PROSITE" id="PS50109">
    <property type="entry name" value="HIS_KIN"/>
    <property type="match status" value="1"/>
</dbReference>
<keyword evidence="14" id="KW-0902">Two-component regulatory system</keyword>
<evidence type="ECO:0000256" key="14">
    <source>
        <dbReference type="ARBA" id="ARBA00023012"/>
    </source>
</evidence>
<gene>
    <name evidence="21" type="ORF">ZMTM_19210</name>
</gene>
<accession>A0A8D5JZH3</accession>
<evidence type="ECO:0000256" key="8">
    <source>
        <dbReference type="ARBA" id="ARBA00022490"/>
    </source>
</evidence>
<protein>
    <recommendedName>
        <fullName evidence="6">Oxygen sensor histidine kinase NreB</fullName>
        <ecNumber evidence="5">2.7.13.3</ecNumber>
    </recommendedName>
    <alternativeName>
        <fullName evidence="17">Nitrogen regulation protein B</fullName>
    </alternativeName>
</protein>
<comment type="function">
    <text evidence="16">Member of the two-component regulatory system NreB/NreC involved in the control of dissimilatory nitrate/nitrite reduction in response to oxygen. NreB functions as a direct oxygen sensor histidine kinase which is autophosphorylated, in the absence of oxygen, probably at the conserved histidine residue, and transfers its phosphate group probably to a conserved aspartate residue of NreC. NreB/NreC activates the expression of the nitrate (narGHJI) and nitrite (nir) reductase operons, as well as the putative nitrate transporter gene narT.</text>
</comment>
<dbReference type="Gene3D" id="3.30.565.10">
    <property type="entry name" value="Histidine kinase-like ATPase, C-terminal domain"/>
    <property type="match status" value="1"/>
</dbReference>
<keyword evidence="22" id="KW-1185">Reference proteome</keyword>
<dbReference type="AlphaFoldDB" id="A0A8D5JZH3"/>
<evidence type="ECO:0000256" key="12">
    <source>
        <dbReference type="ARBA" id="ARBA00022777"/>
    </source>
</evidence>
<dbReference type="InterPro" id="IPR004358">
    <property type="entry name" value="Sig_transdc_His_kin-like_C"/>
</dbReference>
<keyword evidence="11" id="KW-0479">Metal-binding</keyword>
<evidence type="ECO:0000256" key="3">
    <source>
        <dbReference type="ARBA" id="ARBA00004370"/>
    </source>
</evidence>
<evidence type="ECO:0000256" key="1">
    <source>
        <dbReference type="ARBA" id="ARBA00000085"/>
    </source>
</evidence>
<evidence type="ECO:0000313" key="22">
    <source>
        <dbReference type="Proteomes" id="UP000826722"/>
    </source>
</evidence>
<dbReference type="CDD" id="cd06225">
    <property type="entry name" value="HAMP"/>
    <property type="match status" value="1"/>
</dbReference>
<evidence type="ECO:0000256" key="4">
    <source>
        <dbReference type="ARBA" id="ARBA00004496"/>
    </source>
</evidence>
<evidence type="ECO:0000256" key="5">
    <source>
        <dbReference type="ARBA" id="ARBA00012438"/>
    </source>
</evidence>
<dbReference type="Gene3D" id="1.20.5.1930">
    <property type="match status" value="1"/>
</dbReference>
<evidence type="ECO:0000259" key="19">
    <source>
        <dbReference type="PROSITE" id="PS50109"/>
    </source>
</evidence>
<evidence type="ECO:0000259" key="20">
    <source>
        <dbReference type="PROSITE" id="PS50885"/>
    </source>
</evidence>
<sequence>MSLKLRLNLIITILLGLILLIGVVLMIRNARDDVRAEVESTTLLALHLLDAEILYYTSDYDWANGVTLKDPYGNKTSIFRLQSLDNVRHLHIEFFDAFGKLSDSNSAPLTPQEEVTPLWFVRAVDMVAPIMKPTHRKVTINGRVLGELVITPDPSYEIAEIWHDTLGLLFLVAIFFVAVNAMIYWAVGRALRPVDAIMTALSELEQGNLQARLPTFSLRELTGISTKFNAMAQTLQSSIQNNHRLTQQIISLQEDERKNLARDLHDEIGQYLTAIHVDASAILNAKQLDAVRESASAIDSVARQMMDIVRDMLQRLRPGVLDELGLDAALRDLIDTWRHRNHHIKTNVNISGPLEMLDETASITVYRIVQECLTNISRHSEASRVDIKVENANDQITLIVNDDGRGFGAETTATGFGLAGMRERVEGLGGIFNLTSGPGLGVIVAVILPLTTEVV</sequence>
<dbReference type="Proteomes" id="UP000826722">
    <property type="component" value="Chromosome"/>
</dbReference>
<feature type="domain" description="HAMP" evidence="20">
    <location>
        <begin position="188"/>
        <end position="240"/>
    </location>
</feature>
<dbReference type="KEGG" id="mpau:ZMTM_19210"/>
<dbReference type="InterPro" id="IPR005467">
    <property type="entry name" value="His_kinase_dom"/>
</dbReference>
<dbReference type="Pfam" id="PF00672">
    <property type="entry name" value="HAMP"/>
    <property type="match status" value="1"/>
</dbReference>
<dbReference type="SUPFAM" id="SSF55874">
    <property type="entry name" value="ATPase domain of HSP90 chaperone/DNA topoisomerase II/histidine kinase"/>
    <property type="match status" value="1"/>
</dbReference>
<dbReference type="Pfam" id="PF07730">
    <property type="entry name" value="HisKA_3"/>
    <property type="match status" value="1"/>
</dbReference>
<keyword evidence="13" id="KW-0408">Iron</keyword>
<comment type="cofactor">
    <cofactor evidence="2">
        <name>[4Fe-4S] cluster</name>
        <dbReference type="ChEBI" id="CHEBI:49883"/>
    </cofactor>
</comment>
<evidence type="ECO:0000256" key="9">
    <source>
        <dbReference type="ARBA" id="ARBA00022553"/>
    </source>
</evidence>
<feature type="domain" description="Histidine kinase" evidence="19">
    <location>
        <begin position="263"/>
        <end position="452"/>
    </location>
</feature>
<dbReference type="InterPro" id="IPR003594">
    <property type="entry name" value="HATPase_dom"/>
</dbReference>
<dbReference type="GO" id="GO:0000155">
    <property type="term" value="F:phosphorelay sensor kinase activity"/>
    <property type="evidence" value="ECO:0007669"/>
    <property type="project" value="InterPro"/>
</dbReference>
<reference evidence="21" key="1">
    <citation type="journal article" date="2021" name="Arch. Microbiol.">
        <title>Methyloradius palustris gen. nov., sp. nov., a methanol-oxidizing bacterium isolated from snow.</title>
        <authorList>
            <person name="Miyadera T."/>
            <person name="Kojima H."/>
            <person name="Fukui M."/>
        </authorList>
    </citation>
    <scope>NUCLEOTIDE SEQUENCE</scope>
    <source>
        <strain evidence="21">Zm11</strain>
    </source>
</reference>
<feature type="transmembrane region" description="Helical" evidence="18">
    <location>
        <begin position="6"/>
        <end position="27"/>
    </location>
</feature>
<evidence type="ECO:0000256" key="10">
    <source>
        <dbReference type="ARBA" id="ARBA00022679"/>
    </source>
</evidence>
<proteinExistence type="predicted"/>
<keyword evidence="9" id="KW-0597">Phosphoprotein</keyword>
<dbReference type="SMART" id="SM00387">
    <property type="entry name" value="HATPase_c"/>
    <property type="match status" value="1"/>
</dbReference>
<comment type="subcellular location">
    <subcellularLocation>
        <location evidence="4">Cytoplasm</location>
    </subcellularLocation>
    <subcellularLocation>
        <location evidence="3">Membrane</location>
    </subcellularLocation>
</comment>
<dbReference type="SMART" id="SM00304">
    <property type="entry name" value="HAMP"/>
    <property type="match status" value="1"/>
</dbReference>
<evidence type="ECO:0000256" key="11">
    <source>
        <dbReference type="ARBA" id="ARBA00022723"/>
    </source>
</evidence>
<dbReference type="InterPro" id="IPR011712">
    <property type="entry name" value="Sig_transdc_His_kin_sub3_dim/P"/>
</dbReference>
<dbReference type="EMBL" id="AP024110">
    <property type="protein sequence ID" value="BCM25662.1"/>
    <property type="molecule type" value="Genomic_DNA"/>
</dbReference>
<evidence type="ECO:0000256" key="15">
    <source>
        <dbReference type="ARBA" id="ARBA00023014"/>
    </source>
</evidence>
<evidence type="ECO:0000256" key="7">
    <source>
        <dbReference type="ARBA" id="ARBA00022485"/>
    </source>
</evidence>
<dbReference type="InterPro" id="IPR050482">
    <property type="entry name" value="Sensor_HK_TwoCompSys"/>
</dbReference>